<sequence length="64" mass="7349">MAKKMTLDNLAGMIQRGFAETAKDFGNVKKDLTILSENNVREHEEIMLCLNDVAHRFELVELQK</sequence>
<gene>
    <name evidence="1" type="ORF">A2174_02925</name>
</gene>
<name>A0A1G2FA98_9BACT</name>
<proteinExistence type="predicted"/>
<protein>
    <submittedName>
        <fullName evidence="1">Uncharacterized protein</fullName>
    </submittedName>
</protein>
<dbReference type="EMBL" id="MHMV01000020">
    <property type="protein sequence ID" value="OGZ34560.1"/>
    <property type="molecule type" value="Genomic_DNA"/>
</dbReference>
<dbReference type="Proteomes" id="UP000177725">
    <property type="component" value="Unassembled WGS sequence"/>
</dbReference>
<dbReference type="AlphaFoldDB" id="A0A1G2FA98"/>
<accession>A0A1G2FA98</accession>
<comment type="caution">
    <text evidence="1">The sequence shown here is derived from an EMBL/GenBank/DDBJ whole genome shotgun (WGS) entry which is preliminary data.</text>
</comment>
<evidence type="ECO:0000313" key="2">
    <source>
        <dbReference type="Proteomes" id="UP000177725"/>
    </source>
</evidence>
<evidence type="ECO:0000313" key="1">
    <source>
        <dbReference type="EMBL" id="OGZ34560.1"/>
    </source>
</evidence>
<organism evidence="1 2">
    <name type="scientific">Candidatus Portnoybacteria bacterium RBG_13_41_18</name>
    <dbReference type="NCBI Taxonomy" id="1801991"/>
    <lineage>
        <taxon>Bacteria</taxon>
        <taxon>Candidatus Portnoyibacteriota</taxon>
    </lineage>
</organism>
<reference evidence="1 2" key="1">
    <citation type="journal article" date="2016" name="Nat. Commun.">
        <title>Thousands of microbial genomes shed light on interconnected biogeochemical processes in an aquifer system.</title>
        <authorList>
            <person name="Anantharaman K."/>
            <person name="Brown C.T."/>
            <person name="Hug L.A."/>
            <person name="Sharon I."/>
            <person name="Castelle C.J."/>
            <person name="Probst A.J."/>
            <person name="Thomas B.C."/>
            <person name="Singh A."/>
            <person name="Wilkins M.J."/>
            <person name="Karaoz U."/>
            <person name="Brodie E.L."/>
            <person name="Williams K.H."/>
            <person name="Hubbard S.S."/>
            <person name="Banfield J.F."/>
        </authorList>
    </citation>
    <scope>NUCLEOTIDE SEQUENCE [LARGE SCALE GENOMIC DNA]</scope>
</reference>